<dbReference type="GO" id="GO:0016020">
    <property type="term" value="C:membrane"/>
    <property type="evidence" value="ECO:0007669"/>
    <property type="project" value="UniProtKB-SubCell"/>
</dbReference>
<name>I7MK23_TETTS</name>
<evidence type="ECO:0000259" key="10">
    <source>
        <dbReference type="Pfam" id="PF23188"/>
    </source>
</evidence>
<dbReference type="STRING" id="312017.I7MK23"/>
<feature type="transmembrane region" description="Helical" evidence="8">
    <location>
        <begin position="718"/>
        <end position="740"/>
    </location>
</feature>
<evidence type="ECO:0000256" key="3">
    <source>
        <dbReference type="ARBA" id="ARBA00022692"/>
    </source>
</evidence>
<feature type="transmembrane region" description="Helical" evidence="8">
    <location>
        <begin position="616"/>
        <end position="635"/>
    </location>
</feature>
<evidence type="ECO:0000259" key="9">
    <source>
        <dbReference type="Pfam" id="PF12166"/>
    </source>
</evidence>
<feature type="transmembrane region" description="Helical" evidence="8">
    <location>
        <begin position="31"/>
        <end position="47"/>
    </location>
</feature>
<keyword evidence="5 8" id="KW-0472">Membrane</keyword>
<dbReference type="GO" id="GO:0005261">
    <property type="term" value="F:monoatomic cation channel activity"/>
    <property type="evidence" value="ECO:0007669"/>
    <property type="project" value="TreeGrafter"/>
</dbReference>
<feature type="transmembrane region" description="Helical" evidence="8">
    <location>
        <begin position="423"/>
        <end position="445"/>
    </location>
</feature>
<dbReference type="Pfam" id="PF12166">
    <property type="entry name" value="Piezo_cap"/>
    <property type="match status" value="1"/>
</dbReference>
<feature type="transmembrane region" description="Helical" evidence="8">
    <location>
        <begin position="256"/>
        <end position="289"/>
    </location>
</feature>
<feature type="transmembrane region" description="Helical" evidence="8">
    <location>
        <begin position="982"/>
        <end position="1001"/>
    </location>
</feature>
<evidence type="ECO:0000256" key="7">
    <source>
        <dbReference type="SAM" id="MobiDB-lite"/>
    </source>
</evidence>
<keyword evidence="3 8" id="KW-0812">Transmembrane</keyword>
<evidence type="ECO:0000256" key="4">
    <source>
        <dbReference type="ARBA" id="ARBA00022989"/>
    </source>
</evidence>
<evidence type="ECO:0000256" key="6">
    <source>
        <dbReference type="SAM" id="Coils"/>
    </source>
</evidence>
<dbReference type="GO" id="GO:0050982">
    <property type="term" value="P:detection of mechanical stimulus"/>
    <property type="evidence" value="ECO:0007669"/>
    <property type="project" value="TreeGrafter"/>
</dbReference>
<feature type="transmembrane region" description="Helical" evidence="8">
    <location>
        <begin position="59"/>
        <end position="80"/>
    </location>
</feature>
<feature type="transmembrane region" description="Helical" evidence="8">
    <location>
        <begin position="226"/>
        <end position="244"/>
    </location>
</feature>
<feature type="domain" description="Piezo THU9 and anchor" evidence="11">
    <location>
        <begin position="2212"/>
        <end position="2469"/>
    </location>
</feature>
<feature type="domain" description="Piezo non-specific cation channel cap" evidence="9">
    <location>
        <begin position="2511"/>
        <end position="2823"/>
    </location>
</feature>
<feature type="transmembrane region" description="Helical" evidence="8">
    <location>
        <begin position="575"/>
        <end position="604"/>
    </location>
</feature>
<dbReference type="InParanoid" id="I7MK23"/>
<dbReference type="GO" id="GO:0008381">
    <property type="term" value="F:mechanosensitive monoatomic ion channel activity"/>
    <property type="evidence" value="ECO:0007669"/>
    <property type="project" value="InterPro"/>
</dbReference>
<evidence type="ECO:0000313" key="13">
    <source>
        <dbReference type="Proteomes" id="UP000009168"/>
    </source>
</evidence>
<feature type="transmembrane region" description="Helical" evidence="8">
    <location>
        <begin position="2302"/>
        <end position="2324"/>
    </location>
</feature>
<feature type="transmembrane region" description="Helical" evidence="8">
    <location>
        <begin position="778"/>
        <end position="805"/>
    </location>
</feature>
<dbReference type="GeneID" id="7828085"/>
<dbReference type="KEGG" id="tet:TTHERM_00340180"/>
<dbReference type="PANTHER" id="PTHR13167:SF25">
    <property type="entry name" value="PIEZO-TYPE MECHANOSENSITIVE ION CHANNEL COMPONENT"/>
    <property type="match status" value="1"/>
</dbReference>
<evidence type="ECO:0000256" key="1">
    <source>
        <dbReference type="ARBA" id="ARBA00004141"/>
    </source>
</evidence>
<feature type="transmembrane region" description="Helical" evidence="8">
    <location>
        <begin position="1363"/>
        <end position="1383"/>
    </location>
</feature>
<feature type="transmembrane region" description="Helical" evidence="8">
    <location>
        <begin position="883"/>
        <end position="904"/>
    </location>
</feature>
<feature type="coiled-coil region" evidence="6">
    <location>
        <begin position="2089"/>
        <end position="2116"/>
    </location>
</feature>
<feature type="transmembrane region" description="Helical" evidence="8">
    <location>
        <begin position="1395"/>
        <end position="1415"/>
    </location>
</feature>
<dbReference type="InterPro" id="IPR031334">
    <property type="entry name" value="Piezo_cap_dom"/>
</dbReference>
<feature type="transmembrane region" description="Helical" evidence="8">
    <location>
        <begin position="366"/>
        <end position="392"/>
    </location>
</feature>
<comment type="subcellular location">
    <subcellularLocation>
        <location evidence="1">Membrane</location>
        <topology evidence="1">Multi-pass membrane protein</topology>
    </subcellularLocation>
</comment>
<feature type="transmembrane region" description="Helical" evidence="8">
    <location>
        <begin position="746"/>
        <end position="766"/>
    </location>
</feature>
<feature type="transmembrane region" description="Helical" evidence="8">
    <location>
        <begin position="910"/>
        <end position="931"/>
    </location>
</feature>
<protein>
    <submittedName>
        <fullName evidence="12">Transmembrane protein, putative</fullName>
    </submittedName>
</protein>
<dbReference type="InterPro" id="IPR056768">
    <property type="entry name" value="THU_Piezo"/>
</dbReference>
<dbReference type="Pfam" id="PF23188">
    <property type="entry name" value="THU_Piezo1"/>
    <property type="match status" value="1"/>
</dbReference>
<dbReference type="InterPro" id="IPR056770">
    <property type="entry name" value="Piezo_THU9_anchor"/>
</dbReference>
<feature type="transmembrane region" description="Helical" evidence="8">
    <location>
        <begin position="1880"/>
        <end position="1900"/>
    </location>
</feature>
<dbReference type="Proteomes" id="UP000009168">
    <property type="component" value="Unassembled WGS sequence"/>
</dbReference>
<dbReference type="GO" id="GO:0042391">
    <property type="term" value="P:regulation of membrane potential"/>
    <property type="evidence" value="ECO:0007669"/>
    <property type="project" value="TreeGrafter"/>
</dbReference>
<evidence type="ECO:0000256" key="8">
    <source>
        <dbReference type="SAM" id="Phobius"/>
    </source>
</evidence>
<feature type="transmembrane region" description="Helical" evidence="8">
    <location>
        <begin position="2336"/>
        <end position="2354"/>
    </location>
</feature>
<feature type="region of interest" description="Disordered" evidence="7">
    <location>
        <begin position="1710"/>
        <end position="1737"/>
    </location>
</feature>
<keyword evidence="6" id="KW-0175">Coiled coil</keyword>
<evidence type="ECO:0000313" key="12">
    <source>
        <dbReference type="EMBL" id="EAR97437.2"/>
    </source>
</evidence>
<dbReference type="Pfam" id="PF24874">
    <property type="entry name" value="Piezo_THU9_anchor"/>
    <property type="match status" value="1"/>
</dbReference>
<dbReference type="InterPro" id="IPR027272">
    <property type="entry name" value="Piezo"/>
</dbReference>
<feature type="transmembrane region" description="Helical" evidence="8">
    <location>
        <begin position="825"/>
        <end position="841"/>
    </location>
</feature>
<dbReference type="RefSeq" id="XP_001017682.2">
    <property type="nucleotide sequence ID" value="XM_001017682.2"/>
</dbReference>
<feature type="transmembrane region" description="Helical" evidence="8">
    <location>
        <begin position="113"/>
        <end position="133"/>
    </location>
</feature>
<feature type="transmembrane region" description="Helical" evidence="8">
    <location>
        <begin position="325"/>
        <end position="354"/>
    </location>
</feature>
<feature type="coiled-coil region" evidence="6">
    <location>
        <begin position="1587"/>
        <end position="1621"/>
    </location>
</feature>
<keyword evidence="13" id="KW-1185">Reference proteome</keyword>
<dbReference type="GO" id="GO:0071260">
    <property type="term" value="P:cellular response to mechanical stimulus"/>
    <property type="evidence" value="ECO:0007669"/>
    <property type="project" value="TreeGrafter"/>
</dbReference>
<dbReference type="EMBL" id="GG662666">
    <property type="protein sequence ID" value="EAR97437.2"/>
    <property type="molecule type" value="Genomic_DNA"/>
</dbReference>
<evidence type="ECO:0000259" key="11">
    <source>
        <dbReference type="Pfam" id="PF24874"/>
    </source>
</evidence>
<dbReference type="OrthoDB" id="248120at2759"/>
<feature type="transmembrane region" description="Helical" evidence="8">
    <location>
        <begin position="2252"/>
        <end position="2271"/>
    </location>
</feature>
<reference evidence="13" key="1">
    <citation type="journal article" date="2006" name="PLoS Biol.">
        <title>Macronuclear genome sequence of the ciliate Tetrahymena thermophila, a model eukaryote.</title>
        <authorList>
            <person name="Eisen J.A."/>
            <person name="Coyne R.S."/>
            <person name="Wu M."/>
            <person name="Wu D."/>
            <person name="Thiagarajan M."/>
            <person name="Wortman J.R."/>
            <person name="Badger J.H."/>
            <person name="Ren Q."/>
            <person name="Amedeo P."/>
            <person name="Jones K.M."/>
            <person name="Tallon L.J."/>
            <person name="Delcher A.L."/>
            <person name="Salzberg S.L."/>
            <person name="Silva J.C."/>
            <person name="Haas B.J."/>
            <person name="Majoros W.H."/>
            <person name="Farzad M."/>
            <person name="Carlton J.M."/>
            <person name="Smith R.K. Jr."/>
            <person name="Garg J."/>
            <person name="Pearlman R.E."/>
            <person name="Karrer K.M."/>
            <person name="Sun L."/>
            <person name="Manning G."/>
            <person name="Elde N.C."/>
            <person name="Turkewitz A.P."/>
            <person name="Asai D.J."/>
            <person name="Wilkes D.E."/>
            <person name="Wang Y."/>
            <person name="Cai H."/>
            <person name="Collins K."/>
            <person name="Stewart B.A."/>
            <person name="Lee S.R."/>
            <person name="Wilamowska K."/>
            <person name="Weinberg Z."/>
            <person name="Ruzzo W.L."/>
            <person name="Wloga D."/>
            <person name="Gaertig J."/>
            <person name="Frankel J."/>
            <person name="Tsao C.-C."/>
            <person name="Gorovsky M.A."/>
            <person name="Keeling P.J."/>
            <person name="Waller R.F."/>
            <person name="Patron N.J."/>
            <person name="Cherry J.M."/>
            <person name="Stover N.A."/>
            <person name="Krieger C.J."/>
            <person name="del Toro C."/>
            <person name="Ryder H.F."/>
            <person name="Williamson S.C."/>
            <person name="Barbeau R.A."/>
            <person name="Hamilton E.P."/>
            <person name="Orias E."/>
        </authorList>
    </citation>
    <scope>NUCLEOTIDE SEQUENCE [LARGE SCALE GENOMIC DNA]</scope>
    <source>
        <strain evidence="13">SB210</strain>
    </source>
</reference>
<evidence type="ECO:0000256" key="2">
    <source>
        <dbReference type="ARBA" id="ARBA00007821"/>
    </source>
</evidence>
<organism evidence="12 13">
    <name type="scientific">Tetrahymena thermophila (strain SB210)</name>
    <dbReference type="NCBI Taxonomy" id="312017"/>
    <lineage>
        <taxon>Eukaryota</taxon>
        <taxon>Sar</taxon>
        <taxon>Alveolata</taxon>
        <taxon>Ciliophora</taxon>
        <taxon>Intramacronucleata</taxon>
        <taxon>Oligohymenophorea</taxon>
        <taxon>Hymenostomatida</taxon>
        <taxon>Tetrahymenina</taxon>
        <taxon>Tetrahymenidae</taxon>
        <taxon>Tetrahymena</taxon>
    </lineage>
</organism>
<dbReference type="eggNOG" id="KOG1893">
    <property type="taxonomic scope" value="Eukaryota"/>
</dbReference>
<feature type="domain" description="Piezo transmembrane helical unit" evidence="10">
    <location>
        <begin position="1833"/>
        <end position="1980"/>
    </location>
</feature>
<feature type="compositionally biased region" description="Polar residues" evidence="7">
    <location>
        <begin position="1754"/>
        <end position="1764"/>
    </location>
</feature>
<accession>I7MK23</accession>
<feature type="transmembrane region" description="Helical" evidence="8">
    <location>
        <begin position="1337"/>
        <end position="1357"/>
    </location>
</feature>
<keyword evidence="4 8" id="KW-1133">Transmembrane helix</keyword>
<gene>
    <name evidence="12" type="ORF">TTHERM_00340180</name>
</gene>
<proteinExistence type="inferred from homology"/>
<feature type="transmembrane region" description="Helical" evidence="8">
    <location>
        <begin position="174"/>
        <end position="206"/>
    </location>
</feature>
<dbReference type="PANTHER" id="PTHR13167">
    <property type="entry name" value="PIEZO-TYPE MECHANOSENSITIVE ION CHANNEL COMPONENT"/>
    <property type="match status" value="1"/>
</dbReference>
<feature type="transmembrane region" description="Helical" evidence="8">
    <location>
        <begin position="2450"/>
        <end position="2469"/>
    </location>
</feature>
<evidence type="ECO:0000256" key="5">
    <source>
        <dbReference type="ARBA" id="ARBA00023136"/>
    </source>
</evidence>
<sequence length="2828" mass="334398">MNLKGVGLINYLYIIVLTLGTWINVNVFSSILWFGILLYIYNVFCVDDRGTRYFKNLRFLIVFLMSLTSLILIFHSYILYEYLSSNDQDTYYLEVSNIGFEYGKNTNIMQETIINIVLSFLSFIMSIMVFIQINKQEDIFLGKGEDFRSSTRKTVNNQNTFQTLVAKYEWSQTLITISIVILVIATVLIDGVFGVIYSIILTSWLLTKLKNKGNELQLQIDIDKKYLTFLKYFSLLTCYCCILWKLNVFVRKYKGIVYIINGYVTSYTVLFITSFIMELLLFMLSVYAYDLLSQINSQHISAIKLKQEKSKLNSSIIKTFLTSNYFGIVTGLCFIWSNIIPSLLMFIPLLTLLIGSVNRKHKDAKLNTAIIINYFSYIFLVVIAIFNIPFIFKYVTGSLLFDLLGLHSYNEEENGVDGFLDRMAYLSLYLITIGSIYYITLLKIYDKESQKEHYHLLAQQQALHQSILSSHQSQQHSISLNQPSELTLPPQRADDDNFVDINQHQDQINQHSRHLESDLRSSQLRQGESVNESQLTQQNNNLKKQKKKTKSKFKLALSAFWKELKRTSLLHLEKLNVFLIFAVSIYKIDVIHSIYMVAFISLVFSHMKYWRNILRAIIAYSYAVIILHYIFTVLYEAKAIKQVSQTWQIIGVNEKPTAETFLTVQTFEIVIVLIFTYCQANIVYVTDTYNIYRQQSIELEEEATTLQRKQQIIKQMDFFSRFFISYGVWVCYINLLSVGLIPPANILSLGYLIFLQLFISFTMYENHERRALSKIMKGWPLLVFISSFILIVRYLSLFSALNNILQSILPSKKVIEDIGLSNEMNTLQICGNAFILFILNAQKRLIDAKIYEEEQSDIEQQDNQSNDLEVDLKNHRYFTYQIYALKIKFLILLSTHFSKLVLFYGLLLSILHSSFAGVLACFAQMLIFLWGRDTYWQRVWIPLWLISFVFLLSQYLFQLHIIGDHLSDAEKSWAGVFSINSSRYWVFLILYIVQQILCVFMRKLQKFEERLSSSSYQNFVQDYQTVKQSYQIEKKRIDEENDKELMELLDQEEREKYQQEISFKIQQQSLSLSNKKRKKDINSDSLNSPLNKLSKSMIRRHKQSGDEQSELQKSQNKINYQTYLKWNPYKKGIDLEYELKEFFKYFGYEISIFILIVAAYFEMNAVSLIHIILAVFFALFSNVINSQSMYNPKALLFVNYIWRFINYLMVLDITRKYIISIWFPQDWKVNKPWNSWVFTCNKQGKDSYSPYLNHGVEDKSDMISDYDSCTHDWRYWLSLEEESNLHLILDIINFQIMVIYDRYFREIYQHNGPKRCHSDIKSQDQLDFTRKNDIFSYLKLFIFGYFYQIPIMIYFIIGCLSNISSYTDIISIVYVFTSIFMLFKTKMLLREKNSIWKYLLLFNTLVMVILCLYQSPFFQCPIVYPDDRYYLNSEECLYLQNSKKGQLYILEVLNRKVDSIDDLYILLSHIFGFNKSHHFHFGFTKEVFMIIFVLFGLLQKNLWNHPYTQFYIEPYFKEEKEKQKENAINIVEALHVARISSNFQQEMELEVYDSIQSRVENKVVIWEKMVSSGDESNNPKLQTEEGQHLLEQEVNKEEAQISQAEEQQEEGQQKLSEKDQEIIMHKAEKIVLESNIPIHLKDVMKICTQYSKDQEKLEIEIENLKTNSLQMIIEMVYDNQYIGINQFKDQMILLHQTRRKQIESIALEKKDKDQLKQEQEQDQGKDEVQESLNRSAQEVQQEENKLQELVEQVESVSPSNQGENAQKESEQEMKQKQKNFKIIILKIKDLFKAIKVLLINMMCSMLSELSKDTINLYKKQDSLSLIFIVFMQRKFQLVCGFAFSLNAINNADIVSVIYPIIYLTYCLVESPFPTRSFWKLIMYYTILIITLKFLYQLPVFCGTPPYTFFLLSDGQDCSTSNITSEQARTRIDFIIGIRKYTGPASYPRDQGFFSGIFWDYIILLCLFVQRYLLQLEGRWTYVFISKDECYIPQFRDPQGEYSKYHKLPLDQQMKHSFSLDGITDATINYSEYESQEQQQEDYIEDQVLSNQNLNQEQVADVNQHTINPSNQGEENLDLNQRQRDQVVNRNILQDLNQSLEEEKDQVASLHQQQSNNSYDELIQQDNEIKEEEDNQYYRRINFLMLFIYRLFPQYMQNFYKKKIKNEINFNKQKQQLLSTEEEKEAAQILHDAKIESLEMKDEDIQGTKPGRNFYIHQFVSSFVVLIYIILFYNKMASQSTRDITNETRFSRSVVIIILICITIMVMDRILYKLRRIKSYFIDIHESSEQVEERKQDSTQHAAIIKLIIHILITICSHIYLFFILPDQTYSRFHENSYLIVCYMLILVYLYFSALQIKFGYPQMSVGSIFSRDTSLVYRLSFIVYRALPFLYELRSVIDWTFTSTSLDLFQWFKLEDAYANLYSVKAEMNVRKETHKFGEKRDFVEKCTNGFLFLIFLLVIILLPIFLFSNLNPAVELNNLTSGQVKLEFQVLLTGKEYHVRIYQKNGIEVKDFTDQQFSTFSDLFYAVDDLWQDRLQVIKMDKFSDKYQEFNENMIKDLEKSFNNPDMQMGVLIDFTFNRPKPEGKEQVRAKQVLNFDKDQMSKMKQILTDMRVDMQSQKKEKYKEYKISLYEFIPFFYQIPDGQNAVDRAFEPQHKDELDKYNKSLPQDMLQDPNFDPNVLKYLDAELLFIMEAGEYQWQIKRRSSPYFDKIVPNVDDRIAFITLSEKTFSSILRSMSDNLSVVGIYLTVVLTVGRFLRLYFNNVSMRCIWEEMPDTNDLFDLCQSIYIARLEQNLMKEERNYELLIRILRSPEILMRLTGKSLYDI</sequence>
<feature type="transmembrane region" description="Helical" evidence="8">
    <location>
        <begin position="943"/>
        <end position="962"/>
    </location>
</feature>
<feature type="transmembrane region" description="Helical" evidence="8">
    <location>
        <begin position="7"/>
        <end position="25"/>
    </location>
</feature>
<feature type="region of interest" description="Disordered" evidence="7">
    <location>
        <begin position="1750"/>
        <end position="1771"/>
    </location>
</feature>
<comment type="similarity">
    <text evidence="2">Belongs to the PIEZO (TC 1.A.75) family.</text>
</comment>
<feature type="transmembrane region" description="Helical" evidence="8">
    <location>
        <begin position="2213"/>
        <end position="2232"/>
    </location>
</feature>
<feature type="transmembrane region" description="Helical" evidence="8">
    <location>
        <begin position="1952"/>
        <end position="1973"/>
    </location>
</feature>
<feature type="transmembrane region" description="Helical" evidence="8">
    <location>
        <begin position="1479"/>
        <end position="1498"/>
    </location>
</feature>
<feature type="compositionally biased region" description="Basic and acidic residues" evidence="7">
    <location>
        <begin position="1710"/>
        <end position="1728"/>
    </location>
</feature>